<dbReference type="GO" id="GO:0051537">
    <property type="term" value="F:2 iron, 2 sulfur cluster binding"/>
    <property type="evidence" value="ECO:0007669"/>
    <property type="project" value="InterPro"/>
</dbReference>
<dbReference type="CDD" id="cd00207">
    <property type="entry name" value="fer2"/>
    <property type="match status" value="1"/>
</dbReference>
<name>A0A248LJL3_9NEIS</name>
<reference evidence="2" key="1">
    <citation type="submission" date="2017-06" db="EMBL/GenBank/DDBJ databases">
        <title>Whole genome sequence of Laribacter hongkongensis LHGZ1.</title>
        <authorList>
            <person name="Chen D."/>
            <person name="Wu H."/>
            <person name="Chen J."/>
        </authorList>
    </citation>
    <scope>NUCLEOTIDE SEQUENCE [LARGE SCALE GENOMIC DNA]</scope>
    <source>
        <strain evidence="2">LHGZ1</strain>
    </source>
</reference>
<dbReference type="InterPro" id="IPR001041">
    <property type="entry name" value="2Fe-2S_ferredoxin-type"/>
</dbReference>
<dbReference type="PROSITE" id="PS00197">
    <property type="entry name" value="2FE2S_FER_1"/>
    <property type="match status" value="1"/>
</dbReference>
<dbReference type="AlphaFoldDB" id="A0A248LJL3"/>
<dbReference type="OrthoDB" id="9133614at2"/>
<dbReference type="Gene3D" id="3.10.20.30">
    <property type="match status" value="1"/>
</dbReference>
<accession>A0A248LJL3</accession>
<dbReference type="PROSITE" id="PS51085">
    <property type="entry name" value="2FE2S_FER_2"/>
    <property type="match status" value="1"/>
</dbReference>
<dbReference type="Proteomes" id="UP000197424">
    <property type="component" value="Chromosome"/>
</dbReference>
<dbReference type="InterPro" id="IPR006058">
    <property type="entry name" value="2Fe2S_fd_BS"/>
</dbReference>
<sequence>MFRVTFESLRLPAPRTLSVPAGTLLIDVIRSEGLPLWWRCGHGTCGACAVTLCHDGQPMPVQLAKKERNVLIRHGFLPSSAVTGTLFEDDPAQVRLACHVAVMQDMTVRF</sequence>
<evidence type="ECO:0000313" key="1">
    <source>
        <dbReference type="EMBL" id="ASJ24842.1"/>
    </source>
</evidence>
<dbReference type="RefSeq" id="WP_088860962.1">
    <property type="nucleotide sequence ID" value="NZ_CP022115.1"/>
</dbReference>
<gene>
    <name evidence="1" type="ORF">LHGZ1_2011</name>
</gene>
<proteinExistence type="predicted"/>
<dbReference type="EMBL" id="CP022115">
    <property type="protein sequence ID" value="ASJ24842.1"/>
    <property type="molecule type" value="Genomic_DNA"/>
</dbReference>
<organism evidence="1 2">
    <name type="scientific">Laribacter hongkongensis</name>
    <dbReference type="NCBI Taxonomy" id="168471"/>
    <lineage>
        <taxon>Bacteria</taxon>
        <taxon>Pseudomonadati</taxon>
        <taxon>Pseudomonadota</taxon>
        <taxon>Betaproteobacteria</taxon>
        <taxon>Neisseriales</taxon>
        <taxon>Aquaspirillaceae</taxon>
        <taxon>Laribacter</taxon>
    </lineage>
</organism>
<dbReference type="Pfam" id="PF00111">
    <property type="entry name" value="Fer2"/>
    <property type="match status" value="1"/>
</dbReference>
<dbReference type="InterPro" id="IPR012675">
    <property type="entry name" value="Beta-grasp_dom_sf"/>
</dbReference>
<dbReference type="SUPFAM" id="SSF54292">
    <property type="entry name" value="2Fe-2S ferredoxin-like"/>
    <property type="match status" value="1"/>
</dbReference>
<evidence type="ECO:0000313" key="2">
    <source>
        <dbReference type="Proteomes" id="UP000197424"/>
    </source>
</evidence>
<protein>
    <submittedName>
        <fullName evidence="1">Ferredoxin, 2Fe-2S</fullName>
    </submittedName>
</protein>
<dbReference type="InterPro" id="IPR036010">
    <property type="entry name" value="2Fe-2S_ferredoxin-like_sf"/>
</dbReference>